<feature type="domain" description="TonB-dependent receptor plug" evidence="14">
    <location>
        <begin position="59"/>
        <end position="168"/>
    </location>
</feature>
<sequence length="647" mass="71347">MTNAVQPAPPCRRVMTLIFAAVLSPACAQDLQSTSFIDLSLEELSEFRVTSVSRKEERLADTAASVYVITGDMLRRAGIHTLPEALRLAPNLQVAQTTSFQYAISARGHNDITSNKLLVMIDGRTVFTPLYSGVFWDAHDVMIADVDRIEVISGPAGVVWGTNAVNGVINIIMKPADALRGDLAQFATGRSGNSAAWRHGGTIGNENNTGGIAYAVYGKVDSGKRTERASGADNPDEYGHGQVGFRAGWHSGGDHYSVQGDAYRSSGEQAPPVRARLTGGNLMARWDHAMADGASLRVQGYADRTTRDMPGILNEQLNIYDVDVQYHLPERQDRDTIIGGGYRIAYDHVGPNGTLAFLPAQRQLYWANLVVQHEMRWQSGWRVTGGLRAESNNYSGLEWLPSVKVAWAPRDGALWWATLARNVRAPSRIDAEVYFPSRPPYRLVGGPNFRAEVANTVETGWRARVGQSLSWSLVGFHTQYQRLRSVDMQGSTFVIGNQVHGFTQGIEAQAMWMPQPGWTFEAGALLLHEEFKGGLRPQTRQGSDPAHQLRASVRWHALEQHDVQLTLREVGRLPPAVSSNPLTASPVPSYALADLQWTWRPQRNVDVTVAARNLFDRRHREFGGLANPPQNTVMLGRVVDAVLTIRF</sequence>
<proteinExistence type="inferred from homology"/>
<keyword evidence="5 10" id="KW-0812">Transmembrane</keyword>
<evidence type="ECO:0000256" key="10">
    <source>
        <dbReference type="PROSITE-ProRule" id="PRU01360"/>
    </source>
</evidence>
<evidence type="ECO:0000256" key="4">
    <source>
        <dbReference type="ARBA" id="ARBA00022452"/>
    </source>
</evidence>
<evidence type="ECO:0000256" key="2">
    <source>
        <dbReference type="ARBA" id="ARBA00009810"/>
    </source>
</evidence>
<protein>
    <submittedName>
        <fullName evidence="15">TonB-dependent receptor plug domain-containing protein</fullName>
    </submittedName>
</protein>
<dbReference type="InterPro" id="IPR037066">
    <property type="entry name" value="Plug_dom_sf"/>
</dbReference>
<dbReference type="PANTHER" id="PTHR30069">
    <property type="entry name" value="TONB-DEPENDENT OUTER MEMBRANE RECEPTOR"/>
    <property type="match status" value="1"/>
</dbReference>
<comment type="subcellular location">
    <subcellularLocation>
        <location evidence="1 10">Cell outer membrane</location>
        <topology evidence="1 10">Multi-pass membrane protein</topology>
    </subcellularLocation>
</comment>
<evidence type="ECO:0000256" key="3">
    <source>
        <dbReference type="ARBA" id="ARBA00022448"/>
    </source>
</evidence>
<evidence type="ECO:0000313" key="16">
    <source>
        <dbReference type="Proteomes" id="UP000446768"/>
    </source>
</evidence>
<keyword evidence="8 15" id="KW-0675">Receptor</keyword>
<dbReference type="PROSITE" id="PS52016">
    <property type="entry name" value="TONB_DEPENDENT_REC_3"/>
    <property type="match status" value="1"/>
</dbReference>
<evidence type="ECO:0000256" key="12">
    <source>
        <dbReference type="SAM" id="SignalP"/>
    </source>
</evidence>
<feature type="signal peptide" evidence="12">
    <location>
        <begin position="1"/>
        <end position="28"/>
    </location>
</feature>
<dbReference type="AlphaFoldDB" id="A0A7X2LTT5"/>
<evidence type="ECO:0000256" key="11">
    <source>
        <dbReference type="RuleBase" id="RU003357"/>
    </source>
</evidence>
<dbReference type="PANTHER" id="PTHR30069:SF37">
    <property type="entry name" value="FERRIC VIBRIOBACTIN RECEPTOR VIUA"/>
    <property type="match status" value="1"/>
</dbReference>
<evidence type="ECO:0000259" key="13">
    <source>
        <dbReference type="Pfam" id="PF00593"/>
    </source>
</evidence>
<evidence type="ECO:0000256" key="6">
    <source>
        <dbReference type="ARBA" id="ARBA00023077"/>
    </source>
</evidence>
<dbReference type="InterPro" id="IPR012910">
    <property type="entry name" value="Plug_dom"/>
</dbReference>
<dbReference type="InterPro" id="IPR036942">
    <property type="entry name" value="Beta-barrel_TonB_sf"/>
</dbReference>
<keyword evidence="6 11" id="KW-0798">TonB box</keyword>
<keyword evidence="4 10" id="KW-1134">Transmembrane beta strand</keyword>
<keyword evidence="3 10" id="KW-0813">Transport</keyword>
<keyword evidence="9 10" id="KW-0998">Cell outer membrane</keyword>
<name>A0A7X2LTT5_9BURK</name>
<dbReference type="Gene3D" id="2.170.130.10">
    <property type="entry name" value="TonB-dependent receptor, plug domain"/>
    <property type="match status" value="1"/>
</dbReference>
<feature type="chain" id="PRO_5031152020" evidence="12">
    <location>
        <begin position="29"/>
        <end position="647"/>
    </location>
</feature>
<gene>
    <name evidence="15" type="ORF">GJ700_10605</name>
</gene>
<comment type="similarity">
    <text evidence="2 10 11">Belongs to the TonB-dependent receptor family.</text>
</comment>
<dbReference type="GO" id="GO:0044718">
    <property type="term" value="P:siderophore transmembrane transport"/>
    <property type="evidence" value="ECO:0007669"/>
    <property type="project" value="TreeGrafter"/>
</dbReference>
<keyword evidence="16" id="KW-1185">Reference proteome</keyword>
<feature type="domain" description="TonB-dependent receptor-like beta-barrel" evidence="13">
    <location>
        <begin position="201"/>
        <end position="614"/>
    </location>
</feature>
<keyword evidence="7 10" id="KW-0472">Membrane</keyword>
<keyword evidence="12" id="KW-0732">Signal</keyword>
<dbReference type="Proteomes" id="UP000446768">
    <property type="component" value="Unassembled WGS sequence"/>
</dbReference>
<dbReference type="EMBL" id="WKJJ01000006">
    <property type="protein sequence ID" value="MRV72164.1"/>
    <property type="molecule type" value="Genomic_DNA"/>
</dbReference>
<dbReference type="GO" id="GO:0015344">
    <property type="term" value="F:siderophore uptake transmembrane transporter activity"/>
    <property type="evidence" value="ECO:0007669"/>
    <property type="project" value="TreeGrafter"/>
</dbReference>
<dbReference type="GO" id="GO:0009279">
    <property type="term" value="C:cell outer membrane"/>
    <property type="evidence" value="ECO:0007669"/>
    <property type="project" value="UniProtKB-SubCell"/>
</dbReference>
<evidence type="ECO:0000256" key="9">
    <source>
        <dbReference type="ARBA" id="ARBA00023237"/>
    </source>
</evidence>
<evidence type="ECO:0000256" key="1">
    <source>
        <dbReference type="ARBA" id="ARBA00004571"/>
    </source>
</evidence>
<comment type="caution">
    <text evidence="15">The sequence shown here is derived from an EMBL/GenBank/DDBJ whole genome shotgun (WGS) entry which is preliminary data.</text>
</comment>
<organism evidence="15 16">
    <name type="scientific">Pseudoduganella rivuli</name>
    <dbReference type="NCBI Taxonomy" id="2666085"/>
    <lineage>
        <taxon>Bacteria</taxon>
        <taxon>Pseudomonadati</taxon>
        <taxon>Pseudomonadota</taxon>
        <taxon>Betaproteobacteria</taxon>
        <taxon>Burkholderiales</taxon>
        <taxon>Oxalobacteraceae</taxon>
        <taxon>Telluria group</taxon>
        <taxon>Pseudoduganella</taxon>
    </lineage>
</organism>
<dbReference type="Pfam" id="PF07715">
    <property type="entry name" value="Plug"/>
    <property type="match status" value="1"/>
</dbReference>
<dbReference type="SUPFAM" id="SSF56935">
    <property type="entry name" value="Porins"/>
    <property type="match status" value="1"/>
</dbReference>
<evidence type="ECO:0000256" key="5">
    <source>
        <dbReference type="ARBA" id="ARBA00022692"/>
    </source>
</evidence>
<evidence type="ECO:0000256" key="8">
    <source>
        <dbReference type="ARBA" id="ARBA00023170"/>
    </source>
</evidence>
<evidence type="ECO:0000313" key="15">
    <source>
        <dbReference type="EMBL" id="MRV72164.1"/>
    </source>
</evidence>
<accession>A0A7X2LTT5</accession>
<dbReference type="Pfam" id="PF00593">
    <property type="entry name" value="TonB_dep_Rec_b-barrel"/>
    <property type="match status" value="1"/>
</dbReference>
<reference evidence="15 16" key="1">
    <citation type="submission" date="2019-11" db="EMBL/GenBank/DDBJ databases">
        <title>Novel species isolated from a subtropical stream in China.</title>
        <authorList>
            <person name="Lu H."/>
        </authorList>
    </citation>
    <scope>NUCLEOTIDE SEQUENCE [LARGE SCALE GENOMIC DNA]</scope>
    <source>
        <strain evidence="15 16">FT92W</strain>
    </source>
</reference>
<dbReference type="InterPro" id="IPR000531">
    <property type="entry name" value="Beta-barrel_TonB"/>
</dbReference>
<dbReference type="Gene3D" id="2.40.170.20">
    <property type="entry name" value="TonB-dependent receptor, beta-barrel domain"/>
    <property type="match status" value="1"/>
</dbReference>
<evidence type="ECO:0000259" key="14">
    <source>
        <dbReference type="Pfam" id="PF07715"/>
    </source>
</evidence>
<evidence type="ECO:0000256" key="7">
    <source>
        <dbReference type="ARBA" id="ARBA00023136"/>
    </source>
</evidence>
<dbReference type="InterPro" id="IPR039426">
    <property type="entry name" value="TonB-dep_rcpt-like"/>
</dbReference>